<dbReference type="CDD" id="cd00077">
    <property type="entry name" value="HDc"/>
    <property type="match status" value="1"/>
</dbReference>
<dbReference type="SMART" id="SM00471">
    <property type="entry name" value="HDc"/>
    <property type="match status" value="1"/>
</dbReference>
<dbReference type="Pfam" id="PF13487">
    <property type="entry name" value="HD_5"/>
    <property type="match status" value="1"/>
</dbReference>
<dbReference type="SUPFAM" id="SSF109604">
    <property type="entry name" value="HD-domain/PDEase-like"/>
    <property type="match status" value="1"/>
</dbReference>
<dbReference type="RefSeq" id="WP_151860728.1">
    <property type="nucleotide sequence ID" value="NZ_WBZC01000018.1"/>
</dbReference>
<proteinExistence type="predicted"/>
<dbReference type="PROSITE" id="PS51832">
    <property type="entry name" value="HD_GYP"/>
    <property type="match status" value="1"/>
</dbReference>
<evidence type="ECO:0000313" key="3">
    <source>
        <dbReference type="Proteomes" id="UP000432715"/>
    </source>
</evidence>
<dbReference type="InterPro" id="IPR003607">
    <property type="entry name" value="HD/PDEase_dom"/>
</dbReference>
<feature type="domain" description="HD-GYP" evidence="1">
    <location>
        <begin position="110"/>
        <end position="306"/>
    </location>
</feature>
<reference evidence="2 3" key="1">
    <citation type="submission" date="2019-10" db="EMBL/GenBank/DDBJ databases">
        <title>Alkaliphilus serpentinus sp. nov. and Alkaliphilus pronyensis sp. nov., two novel anaerobic alkaliphilic species isolated from the serpentinized-hosted hydrothermal field of the Prony Bay (New Caledonia).</title>
        <authorList>
            <person name="Postec A."/>
        </authorList>
    </citation>
    <scope>NUCLEOTIDE SEQUENCE [LARGE SCALE GENOMIC DNA]</scope>
    <source>
        <strain evidence="2 3">LacV</strain>
    </source>
</reference>
<dbReference type="Gene3D" id="1.10.3210.10">
    <property type="entry name" value="Hypothetical protein af1432"/>
    <property type="match status" value="1"/>
</dbReference>
<sequence length="347" mass="40089">MKKYILTRDAKDGEIVADDVYIDLYNIPVILKNSVINEYIKKKLLDFNISHIYVLRDTKESIENHNEYSETIVEEYTQLVKEMKGVFSNIARGGKLESNDIQSIANKLLNSSENICKIVEALHKFDNIDEYTYRHSINVALYSMFIGKWLGLEKKEIMHVIEASILHDIGKAKIPKEILNKKEALSKEEFDIIKEHATIGYNIIEEYSWLDYKVKQGVLQHHEREDGSGYPYGHKGEKICLYAKIIAVADIYDALTSERAYKPRKTPFDSFEEIINIGYNKLDIAVVRTFLNNIASFYSGTKVRLNNEEVGEIIYLPPNNIISPVIKVKDIYIDLKKHTIYKIAEIL</sequence>
<dbReference type="OrthoDB" id="9804747at2"/>
<dbReference type="PANTHER" id="PTHR43155">
    <property type="entry name" value="CYCLIC DI-GMP PHOSPHODIESTERASE PA4108-RELATED"/>
    <property type="match status" value="1"/>
</dbReference>
<accession>A0A6I0FCN3</accession>
<comment type="caution">
    <text evidence="2">The sequence shown here is derived from an EMBL/GenBank/DDBJ whole genome shotgun (WGS) entry which is preliminary data.</text>
</comment>
<dbReference type="PANTHER" id="PTHR43155:SF2">
    <property type="entry name" value="CYCLIC DI-GMP PHOSPHODIESTERASE PA4108"/>
    <property type="match status" value="1"/>
</dbReference>
<dbReference type="Proteomes" id="UP000432715">
    <property type="component" value="Unassembled WGS sequence"/>
</dbReference>
<evidence type="ECO:0000313" key="2">
    <source>
        <dbReference type="EMBL" id="KAB3535520.1"/>
    </source>
</evidence>
<evidence type="ECO:0000259" key="1">
    <source>
        <dbReference type="PROSITE" id="PS51832"/>
    </source>
</evidence>
<dbReference type="InterPro" id="IPR037522">
    <property type="entry name" value="HD_GYP_dom"/>
</dbReference>
<dbReference type="InterPro" id="IPR006675">
    <property type="entry name" value="HDIG_dom"/>
</dbReference>
<keyword evidence="3" id="KW-1185">Reference proteome</keyword>
<protein>
    <submittedName>
        <fullName evidence="2">HD-GYP domain-containing protein</fullName>
    </submittedName>
</protein>
<name>A0A6I0FCN3_9FIRM</name>
<organism evidence="2 3">
    <name type="scientific">Alkaliphilus pronyensis</name>
    <dbReference type="NCBI Taxonomy" id="1482732"/>
    <lineage>
        <taxon>Bacteria</taxon>
        <taxon>Bacillati</taxon>
        <taxon>Bacillota</taxon>
        <taxon>Clostridia</taxon>
        <taxon>Peptostreptococcales</taxon>
        <taxon>Natronincolaceae</taxon>
        <taxon>Alkaliphilus</taxon>
    </lineage>
</organism>
<dbReference type="EMBL" id="WBZC01000018">
    <property type="protein sequence ID" value="KAB3535520.1"/>
    <property type="molecule type" value="Genomic_DNA"/>
</dbReference>
<dbReference type="NCBIfam" id="TIGR00277">
    <property type="entry name" value="HDIG"/>
    <property type="match status" value="1"/>
</dbReference>
<gene>
    <name evidence="2" type="ORF">F8154_06145</name>
</gene>
<dbReference type="AlphaFoldDB" id="A0A6I0FCN3"/>